<organism evidence="4 5">
    <name type="scientific">Tessaracoccus palaemonis</name>
    <dbReference type="NCBI Taxonomy" id="2829499"/>
    <lineage>
        <taxon>Bacteria</taxon>
        <taxon>Bacillati</taxon>
        <taxon>Actinomycetota</taxon>
        <taxon>Actinomycetes</taxon>
        <taxon>Propionibacteriales</taxon>
        <taxon>Propionibacteriaceae</taxon>
        <taxon>Tessaracoccus</taxon>
    </lineage>
</organism>
<dbReference type="PROSITE" id="PS51068">
    <property type="entry name" value="FPG_CAT"/>
    <property type="match status" value="1"/>
</dbReference>
<keyword evidence="1" id="KW-0479">Metal-binding</keyword>
<reference evidence="4 5" key="1">
    <citation type="submission" date="2021-07" db="EMBL/GenBank/DDBJ databases">
        <title>complete genome sequencing of Tessaracoccus sp.J1M15.</title>
        <authorList>
            <person name="Bae J.-W."/>
            <person name="Kim D.-y."/>
        </authorList>
    </citation>
    <scope>NUCLEOTIDE SEQUENCE [LARGE SCALE GENOMIC DNA]</scope>
    <source>
        <strain evidence="4 5">J1M15</strain>
    </source>
</reference>
<dbReference type="PANTHER" id="PTHR42697:SF3">
    <property type="entry name" value="ENDONUCLEASE 8 1"/>
    <property type="match status" value="1"/>
</dbReference>
<evidence type="ECO:0000259" key="3">
    <source>
        <dbReference type="PROSITE" id="PS51068"/>
    </source>
</evidence>
<proteinExistence type="predicted"/>
<keyword evidence="1" id="KW-0863">Zinc-finger</keyword>
<gene>
    <name evidence="4" type="ORF">KDB89_04765</name>
</gene>
<dbReference type="CDD" id="cd08970">
    <property type="entry name" value="AcNei1_N"/>
    <property type="match status" value="1"/>
</dbReference>
<sequence length="274" mass="30387">MPEGHVIHRLANQFSDTFGGELVRVTSPQGRFDAGDLDGALFERGEAVGKHLFLDFEADRVVHIHLGLIGKLAFAPLAPPKGEVRLRVSDLQTAADLRGPQWCRRITPDERDAVVAASGPDPLRDDADPVRGFTRLHRSGKSVAALLMDQKVAAGVGNIFRAEVLFRHRLDPTVPGKELPRRSWDLLWADLVDLMHRAVLIGRIDTVAADHTPEAMARDPRVDRHGGEVYVYRRAGQPCLVCGTEIRTAMLEGRHLYWCPRCQRRRTAGPTPIG</sequence>
<keyword evidence="5" id="KW-1185">Reference proteome</keyword>
<dbReference type="InterPro" id="IPR012319">
    <property type="entry name" value="FPG_cat"/>
</dbReference>
<evidence type="ECO:0000259" key="2">
    <source>
        <dbReference type="PROSITE" id="PS51066"/>
    </source>
</evidence>
<protein>
    <submittedName>
        <fullName evidence="4">Fpg/Nei family DNA glycosylase</fullName>
    </submittedName>
</protein>
<feature type="domain" description="Formamidopyrimidine-DNA glycosylase catalytic" evidence="3">
    <location>
        <begin position="2"/>
        <end position="95"/>
    </location>
</feature>
<dbReference type="RefSeq" id="WP_219083715.1">
    <property type="nucleotide sequence ID" value="NZ_CP079216.1"/>
</dbReference>
<dbReference type="Pfam" id="PF01149">
    <property type="entry name" value="Fapy_DNA_glyco"/>
    <property type="match status" value="1"/>
</dbReference>
<dbReference type="SMART" id="SM01232">
    <property type="entry name" value="H2TH"/>
    <property type="match status" value="1"/>
</dbReference>
<dbReference type="Proteomes" id="UP000824504">
    <property type="component" value="Chromosome"/>
</dbReference>
<accession>A0ABX8SKD2</accession>
<dbReference type="PROSITE" id="PS51066">
    <property type="entry name" value="ZF_FPG_2"/>
    <property type="match status" value="1"/>
</dbReference>
<dbReference type="InterPro" id="IPR010663">
    <property type="entry name" value="Znf_FPG/IleRS"/>
</dbReference>
<dbReference type="InterPro" id="IPR000214">
    <property type="entry name" value="Znf_DNA_glyclase/AP_lyase"/>
</dbReference>
<dbReference type="SMART" id="SM00898">
    <property type="entry name" value="Fapy_DNA_glyco"/>
    <property type="match status" value="1"/>
</dbReference>
<dbReference type="InterPro" id="IPR015886">
    <property type="entry name" value="H2TH_FPG"/>
</dbReference>
<dbReference type="Pfam" id="PF06827">
    <property type="entry name" value="zf-FPG_IleRS"/>
    <property type="match status" value="1"/>
</dbReference>
<dbReference type="Pfam" id="PF06831">
    <property type="entry name" value="H2TH"/>
    <property type="match status" value="1"/>
</dbReference>
<evidence type="ECO:0000313" key="5">
    <source>
        <dbReference type="Proteomes" id="UP000824504"/>
    </source>
</evidence>
<evidence type="ECO:0000313" key="4">
    <source>
        <dbReference type="EMBL" id="QXT63788.1"/>
    </source>
</evidence>
<dbReference type="PANTHER" id="PTHR42697">
    <property type="entry name" value="ENDONUCLEASE 8"/>
    <property type="match status" value="1"/>
</dbReference>
<evidence type="ECO:0000256" key="1">
    <source>
        <dbReference type="PROSITE-ProRule" id="PRU00391"/>
    </source>
</evidence>
<dbReference type="EMBL" id="CP079216">
    <property type="protein sequence ID" value="QXT63788.1"/>
    <property type="molecule type" value="Genomic_DNA"/>
</dbReference>
<name>A0ABX8SKD2_9ACTN</name>
<keyword evidence="1" id="KW-0862">Zinc</keyword>
<feature type="domain" description="FPG-type" evidence="2">
    <location>
        <begin position="230"/>
        <end position="264"/>
    </location>
</feature>